<evidence type="ECO:0000313" key="1">
    <source>
        <dbReference type="EMBL" id="QKE61889.1"/>
    </source>
</evidence>
<accession>A0A6M8FCV8</accession>
<protein>
    <submittedName>
        <fullName evidence="1">Uncharacterized protein</fullName>
    </submittedName>
</protein>
<name>A0A6M8FCV8_9GAMM</name>
<dbReference type="AlphaFoldDB" id="A0A6M8FCV8"/>
<dbReference type="EMBL" id="CP053697">
    <property type="protein sequence ID" value="QKE61889.1"/>
    <property type="molecule type" value="Genomic_DNA"/>
</dbReference>
<keyword evidence="2" id="KW-1185">Reference proteome</keyword>
<organism evidence="1 2">
    <name type="scientific">Aquipseudomonas campi</name>
    <dbReference type="NCBI Taxonomy" id="2731681"/>
    <lineage>
        <taxon>Bacteria</taxon>
        <taxon>Pseudomonadati</taxon>
        <taxon>Pseudomonadota</taxon>
        <taxon>Gammaproteobacteria</taxon>
        <taxon>Pseudomonadales</taxon>
        <taxon>Pseudomonadaceae</taxon>
        <taxon>Aquipseudomonas</taxon>
    </lineage>
</organism>
<sequence length="105" mass="11555">MSTISTNDCELVKRALSAPGEGLYVRSLQAVFSCTFPDNVGVGVADVYQLNEGQTKRGEAFHSFYTKFGTFRIGGPTELMASQVKFGSDVVLYTAKRPQQRYFGN</sequence>
<reference evidence="1" key="1">
    <citation type="submission" date="2020-07" db="EMBL/GenBank/DDBJ databases">
        <title>Nitrate ammonifying Pseudomonas campi sp. nov. isolated from German agricultural grassland.</title>
        <authorList>
            <person name="Timsy T."/>
            <person name="Ulrich A."/>
            <person name="Spanner T."/>
            <person name="Foesel B."/>
            <person name="Kolb S."/>
            <person name="Horn M.A."/>
            <person name="Behrendt U."/>
        </authorList>
    </citation>
    <scope>NUCLEOTIDE SEQUENCE</scope>
    <source>
        <strain evidence="1">S1-A32-2</strain>
    </source>
</reference>
<dbReference type="RefSeq" id="WP_173203108.1">
    <property type="nucleotide sequence ID" value="NZ_CP053697.2"/>
</dbReference>
<evidence type="ECO:0000313" key="2">
    <source>
        <dbReference type="Proteomes" id="UP000501379"/>
    </source>
</evidence>
<proteinExistence type="predicted"/>
<dbReference type="KEGG" id="pcam:HNE05_00405"/>
<gene>
    <name evidence="1" type="ORF">HNE05_00405</name>
</gene>
<dbReference type="Proteomes" id="UP000501379">
    <property type="component" value="Chromosome"/>
</dbReference>